<proteinExistence type="predicted"/>
<dbReference type="Proteomes" id="UP000215914">
    <property type="component" value="Unassembled WGS sequence"/>
</dbReference>
<feature type="chain" id="PRO_5039933316" evidence="1">
    <location>
        <begin position="20"/>
        <end position="123"/>
    </location>
</feature>
<gene>
    <name evidence="2" type="ORF">HanXRQr2_Chr16g0771921</name>
</gene>
<reference evidence="2" key="2">
    <citation type="submission" date="2020-06" db="EMBL/GenBank/DDBJ databases">
        <title>Helianthus annuus Genome sequencing and assembly Release 2.</title>
        <authorList>
            <person name="Gouzy J."/>
            <person name="Langlade N."/>
            <person name="Munos S."/>
        </authorList>
    </citation>
    <scope>NUCLEOTIDE SEQUENCE</scope>
    <source>
        <tissue evidence="2">Leaves</tissue>
    </source>
</reference>
<keyword evidence="1" id="KW-0732">Signal</keyword>
<name>A0A9K3H0I0_HELAN</name>
<evidence type="ECO:0000313" key="2">
    <source>
        <dbReference type="EMBL" id="KAF5762013.1"/>
    </source>
</evidence>
<dbReference type="AlphaFoldDB" id="A0A9K3H0I0"/>
<evidence type="ECO:0000313" key="3">
    <source>
        <dbReference type="Proteomes" id="UP000215914"/>
    </source>
</evidence>
<comment type="caution">
    <text evidence="2">The sequence shown here is derived from an EMBL/GenBank/DDBJ whole genome shotgun (WGS) entry which is preliminary data.</text>
</comment>
<dbReference type="Gramene" id="mRNA:HanXRQr2_Chr16g0771921">
    <property type="protein sequence ID" value="mRNA:HanXRQr2_Chr16g0771921"/>
    <property type="gene ID" value="HanXRQr2_Chr16g0771921"/>
</dbReference>
<organism evidence="2 3">
    <name type="scientific">Helianthus annuus</name>
    <name type="common">Common sunflower</name>
    <dbReference type="NCBI Taxonomy" id="4232"/>
    <lineage>
        <taxon>Eukaryota</taxon>
        <taxon>Viridiplantae</taxon>
        <taxon>Streptophyta</taxon>
        <taxon>Embryophyta</taxon>
        <taxon>Tracheophyta</taxon>
        <taxon>Spermatophyta</taxon>
        <taxon>Magnoliopsida</taxon>
        <taxon>eudicotyledons</taxon>
        <taxon>Gunneridae</taxon>
        <taxon>Pentapetalae</taxon>
        <taxon>asterids</taxon>
        <taxon>campanulids</taxon>
        <taxon>Asterales</taxon>
        <taxon>Asteraceae</taxon>
        <taxon>Asteroideae</taxon>
        <taxon>Heliantheae alliance</taxon>
        <taxon>Heliantheae</taxon>
        <taxon>Helianthus</taxon>
    </lineage>
</organism>
<feature type="signal peptide" evidence="1">
    <location>
        <begin position="1"/>
        <end position="19"/>
    </location>
</feature>
<sequence>MIRHRRWLSLFLWCGFSQAVWVVVAQWCNLPPIFAFNINDLLDLNVYANGSFKYKKGLHVACLTTFWCLWKARNVVFVQVPCSVQKTVEDINALSFMWLWHMSKQPNISWEIWNGFKLHKPGS</sequence>
<dbReference type="EMBL" id="MNCJ02000331">
    <property type="protein sequence ID" value="KAF5762013.1"/>
    <property type="molecule type" value="Genomic_DNA"/>
</dbReference>
<keyword evidence="3" id="KW-1185">Reference proteome</keyword>
<evidence type="ECO:0000256" key="1">
    <source>
        <dbReference type="SAM" id="SignalP"/>
    </source>
</evidence>
<protein>
    <submittedName>
        <fullName evidence="2">Uncharacterized protein</fullName>
    </submittedName>
</protein>
<reference evidence="2" key="1">
    <citation type="journal article" date="2017" name="Nature">
        <title>The sunflower genome provides insights into oil metabolism, flowering and Asterid evolution.</title>
        <authorList>
            <person name="Badouin H."/>
            <person name="Gouzy J."/>
            <person name="Grassa C.J."/>
            <person name="Murat F."/>
            <person name="Staton S.E."/>
            <person name="Cottret L."/>
            <person name="Lelandais-Briere C."/>
            <person name="Owens G.L."/>
            <person name="Carrere S."/>
            <person name="Mayjonade B."/>
            <person name="Legrand L."/>
            <person name="Gill N."/>
            <person name="Kane N.C."/>
            <person name="Bowers J.E."/>
            <person name="Hubner S."/>
            <person name="Bellec A."/>
            <person name="Berard A."/>
            <person name="Berges H."/>
            <person name="Blanchet N."/>
            <person name="Boniface M.C."/>
            <person name="Brunel D."/>
            <person name="Catrice O."/>
            <person name="Chaidir N."/>
            <person name="Claudel C."/>
            <person name="Donnadieu C."/>
            <person name="Faraut T."/>
            <person name="Fievet G."/>
            <person name="Helmstetter N."/>
            <person name="King M."/>
            <person name="Knapp S.J."/>
            <person name="Lai Z."/>
            <person name="Le Paslier M.C."/>
            <person name="Lippi Y."/>
            <person name="Lorenzon L."/>
            <person name="Mandel J.R."/>
            <person name="Marage G."/>
            <person name="Marchand G."/>
            <person name="Marquand E."/>
            <person name="Bret-Mestries E."/>
            <person name="Morien E."/>
            <person name="Nambeesan S."/>
            <person name="Nguyen T."/>
            <person name="Pegot-Espagnet P."/>
            <person name="Pouilly N."/>
            <person name="Raftis F."/>
            <person name="Sallet E."/>
            <person name="Schiex T."/>
            <person name="Thomas J."/>
            <person name="Vandecasteele C."/>
            <person name="Vares D."/>
            <person name="Vear F."/>
            <person name="Vautrin S."/>
            <person name="Crespi M."/>
            <person name="Mangin B."/>
            <person name="Burke J.M."/>
            <person name="Salse J."/>
            <person name="Munos S."/>
            <person name="Vincourt P."/>
            <person name="Rieseberg L.H."/>
            <person name="Langlade N.B."/>
        </authorList>
    </citation>
    <scope>NUCLEOTIDE SEQUENCE</scope>
    <source>
        <tissue evidence="2">Leaves</tissue>
    </source>
</reference>
<accession>A0A9K3H0I0</accession>